<feature type="compositionally biased region" description="Polar residues" evidence="1">
    <location>
        <begin position="62"/>
        <end position="71"/>
    </location>
</feature>
<keyword evidence="3" id="KW-1185">Reference proteome</keyword>
<feature type="region of interest" description="Disordered" evidence="1">
    <location>
        <begin position="273"/>
        <end position="330"/>
    </location>
</feature>
<protein>
    <submittedName>
        <fullName evidence="2">Uncharacterized protein</fullName>
    </submittedName>
</protein>
<gene>
    <name evidence="2" type="ORF">QBC41DRAFT_346441</name>
</gene>
<accession>A0AA40DCV6</accession>
<organism evidence="2 3">
    <name type="scientific">Cercophora samala</name>
    <dbReference type="NCBI Taxonomy" id="330535"/>
    <lineage>
        <taxon>Eukaryota</taxon>
        <taxon>Fungi</taxon>
        <taxon>Dikarya</taxon>
        <taxon>Ascomycota</taxon>
        <taxon>Pezizomycotina</taxon>
        <taxon>Sordariomycetes</taxon>
        <taxon>Sordariomycetidae</taxon>
        <taxon>Sordariales</taxon>
        <taxon>Lasiosphaeriaceae</taxon>
        <taxon>Cercophora</taxon>
    </lineage>
</organism>
<feature type="compositionally biased region" description="Polar residues" evidence="1">
    <location>
        <begin position="273"/>
        <end position="283"/>
    </location>
</feature>
<evidence type="ECO:0000313" key="2">
    <source>
        <dbReference type="EMBL" id="KAK0669357.1"/>
    </source>
</evidence>
<evidence type="ECO:0000256" key="1">
    <source>
        <dbReference type="SAM" id="MobiDB-lite"/>
    </source>
</evidence>
<name>A0AA40DCV6_9PEZI</name>
<dbReference type="EMBL" id="JAULSY010000044">
    <property type="protein sequence ID" value="KAK0669357.1"/>
    <property type="molecule type" value="Genomic_DNA"/>
</dbReference>
<dbReference type="AlphaFoldDB" id="A0AA40DCV6"/>
<dbReference type="Proteomes" id="UP001174997">
    <property type="component" value="Unassembled WGS sequence"/>
</dbReference>
<reference evidence="2" key="1">
    <citation type="submission" date="2023-06" db="EMBL/GenBank/DDBJ databases">
        <title>Genome-scale phylogeny and comparative genomics of the fungal order Sordariales.</title>
        <authorList>
            <consortium name="Lawrence Berkeley National Laboratory"/>
            <person name="Hensen N."/>
            <person name="Bonometti L."/>
            <person name="Westerberg I."/>
            <person name="Brannstrom I.O."/>
            <person name="Guillou S."/>
            <person name="Cros-Aarteil S."/>
            <person name="Calhoun S."/>
            <person name="Haridas S."/>
            <person name="Kuo A."/>
            <person name="Mondo S."/>
            <person name="Pangilinan J."/>
            <person name="Riley R."/>
            <person name="Labutti K."/>
            <person name="Andreopoulos B."/>
            <person name="Lipzen A."/>
            <person name="Chen C."/>
            <person name="Yanf M."/>
            <person name="Daum C."/>
            <person name="Ng V."/>
            <person name="Clum A."/>
            <person name="Steindorff A."/>
            <person name="Ohm R."/>
            <person name="Martin F."/>
            <person name="Silar P."/>
            <person name="Natvig D."/>
            <person name="Lalanne C."/>
            <person name="Gautier V."/>
            <person name="Ament-Velasquez S.L."/>
            <person name="Kruys A."/>
            <person name="Hutchinson M.I."/>
            <person name="Powell A.J."/>
            <person name="Barry K."/>
            <person name="Miller A.N."/>
            <person name="Grigoriev I.V."/>
            <person name="Debuchy R."/>
            <person name="Gladieux P."/>
            <person name="Thoren M.H."/>
            <person name="Johannesson H."/>
        </authorList>
    </citation>
    <scope>NUCLEOTIDE SEQUENCE</scope>
    <source>
        <strain evidence="2">CBS 307.81</strain>
    </source>
</reference>
<proteinExistence type="predicted"/>
<sequence length="330" mass="37159">MINMEDSYTIYNMDSFYGGRPVLRRKRPIQEVEQATSPRLYLPWKGSYCHTEQPVPPLSPPTKDTLNQSPIQRGRKRKWRSPSPYPWEELQNCSTTSENEEDEENLCPAKKQRIVDTNESVASSETLSVEHNDFSTIYEPESSLASSETLDVEHTDPSTTCEPARALSSCDTVIVKRGFNIDTATPFAEEHSELLSFLPLSSHNDDTPLNNQMELVEGIDPTELENWGVGSTDDGNWGDTPTLYETVCDWLDSIGEVEYEDWEDDTLSSVIPFSESEQGSNDRGGSICDYYPRSPSFGPKTSPENVEDDEMECASEVSWYPRSPSYGPSC</sequence>
<comment type="caution">
    <text evidence="2">The sequence shown here is derived from an EMBL/GenBank/DDBJ whole genome shotgun (WGS) entry which is preliminary data.</text>
</comment>
<evidence type="ECO:0000313" key="3">
    <source>
        <dbReference type="Proteomes" id="UP001174997"/>
    </source>
</evidence>
<feature type="region of interest" description="Disordered" evidence="1">
    <location>
        <begin position="52"/>
        <end position="106"/>
    </location>
</feature>